<keyword evidence="1" id="KW-0646">Protease inhibitor</keyword>
<dbReference type="InterPro" id="IPR036084">
    <property type="entry name" value="Ser_inhib-like_sf"/>
</dbReference>
<evidence type="ECO:0000256" key="3">
    <source>
        <dbReference type="ARBA" id="ARBA00023157"/>
    </source>
</evidence>
<dbReference type="AlphaFoldDB" id="A0A4U5P1G5"/>
<feature type="domain" description="TIL" evidence="5">
    <location>
        <begin position="89"/>
        <end position="138"/>
    </location>
</feature>
<sequence>MDSFRLIIFVGLLAGVVLSDDAKKCPKNEIWKNCGTCEGHCYNRNPICTKECKKPGCYCPLEKGFVRFGYTGACIPVSQCPNKKPPVKCGANEEYADCGCDQHCEPQPPCPPVCRRNCYCKKGYIRGWDGKCILKKQCTVHPECAHTTCPAGTHCAWTPKWCITTPCPQVSCIPNAKNETCGVNEFWNKCGGCDKHCEDPGLACPAVCREQCSCKPGYVRDWDGKCINPKQCTAHPDCK</sequence>
<organism evidence="6 7">
    <name type="scientific">Steinernema carpocapsae</name>
    <name type="common">Entomopathogenic nematode</name>
    <dbReference type="NCBI Taxonomy" id="34508"/>
    <lineage>
        <taxon>Eukaryota</taxon>
        <taxon>Metazoa</taxon>
        <taxon>Ecdysozoa</taxon>
        <taxon>Nematoda</taxon>
        <taxon>Chromadorea</taxon>
        <taxon>Rhabditida</taxon>
        <taxon>Tylenchina</taxon>
        <taxon>Panagrolaimomorpha</taxon>
        <taxon>Strongyloidoidea</taxon>
        <taxon>Steinernematidae</taxon>
        <taxon>Steinernema</taxon>
    </lineage>
</organism>
<dbReference type="GO" id="GO:0004867">
    <property type="term" value="F:serine-type endopeptidase inhibitor activity"/>
    <property type="evidence" value="ECO:0007669"/>
    <property type="project" value="UniProtKB-KW"/>
</dbReference>
<dbReference type="CDD" id="cd19941">
    <property type="entry name" value="TIL"/>
    <property type="match status" value="3"/>
</dbReference>
<feature type="domain" description="TIL" evidence="5">
    <location>
        <begin position="25"/>
        <end position="80"/>
    </location>
</feature>
<reference evidence="6 7" key="2">
    <citation type="journal article" date="2019" name="G3 (Bethesda)">
        <title>Hybrid Assembly of the Genome of the Entomopathogenic Nematode Steinernema carpocapsae Identifies the X-Chromosome.</title>
        <authorList>
            <person name="Serra L."/>
            <person name="Macchietto M."/>
            <person name="Macias-Munoz A."/>
            <person name="McGill C.J."/>
            <person name="Rodriguez I.M."/>
            <person name="Rodriguez B."/>
            <person name="Murad R."/>
            <person name="Mortazavi A."/>
        </authorList>
    </citation>
    <scope>NUCLEOTIDE SEQUENCE [LARGE SCALE GENOMIC DNA]</scope>
    <source>
        <strain evidence="6 7">ALL</strain>
    </source>
</reference>
<dbReference type="OrthoDB" id="5912264at2759"/>
<dbReference type="EMBL" id="AZBU02000003">
    <property type="protein sequence ID" value="TKR89829.1"/>
    <property type="molecule type" value="Genomic_DNA"/>
</dbReference>
<evidence type="ECO:0000313" key="7">
    <source>
        <dbReference type="Proteomes" id="UP000298663"/>
    </source>
</evidence>
<keyword evidence="7" id="KW-1185">Reference proteome</keyword>
<evidence type="ECO:0000259" key="5">
    <source>
        <dbReference type="Pfam" id="PF01826"/>
    </source>
</evidence>
<dbReference type="SUPFAM" id="SSF57567">
    <property type="entry name" value="Serine protease inhibitors"/>
    <property type="match status" value="3"/>
</dbReference>
<name>A0A4U5P1G5_STECR</name>
<accession>A0A4U5P1G5</accession>
<feature type="domain" description="TIL" evidence="5">
    <location>
        <begin position="181"/>
        <end position="232"/>
    </location>
</feature>
<reference evidence="6 7" key="1">
    <citation type="journal article" date="2015" name="Genome Biol.">
        <title>Comparative genomics of Steinernema reveals deeply conserved gene regulatory networks.</title>
        <authorList>
            <person name="Dillman A.R."/>
            <person name="Macchietto M."/>
            <person name="Porter C.F."/>
            <person name="Rogers A."/>
            <person name="Williams B."/>
            <person name="Antoshechkin I."/>
            <person name="Lee M.M."/>
            <person name="Goodwin Z."/>
            <person name="Lu X."/>
            <person name="Lewis E.E."/>
            <person name="Goodrich-Blair H."/>
            <person name="Stock S.P."/>
            <person name="Adams B.J."/>
            <person name="Sternberg P.W."/>
            <person name="Mortazavi A."/>
        </authorList>
    </citation>
    <scope>NUCLEOTIDE SEQUENCE [LARGE SCALE GENOMIC DNA]</scope>
    <source>
        <strain evidence="6 7">ALL</strain>
    </source>
</reference>
<gene>
    <name evidence="6" type="ORF">L596_013872</name>
</gene>
<dbReference type="Gene3D" id="2.10.25.10">
    <property type="entry name" value="Laminin"/>
    <property type="match status" value="3"/>
</dbReference>
<keyword evidence="3" id="KW-1015">Disulfide bond</keyword>
<evidence type="ECO:0000256" key="2">
    <source>
        <dbReference type="ARBA" id="ARBA00022900"/>
    </source>
</evidence>
<feature type="chain" id="PRO_5020835223" description="TIL domain-containing protein" evidence="4">
    <location>
        <begin position="20"/>
        <end position="239"/>
    </location>
</feature>
<keyword evidence="4" id="KW-0732">Signal</keyword>
<evidence type="ECO:0000313" key="6">
    <source>
        <dbReference type="EMBL" id="TKR89829.1"/>
    </source>
</evidence>
<feature type="signal peptide" evidence="4">
    <location>
        <begin position="1"/>
        <end position="19"/>
    </location>
</feature>
<dbReference type="PANTHER" id="PTHR23259">
    <property type="entry name" value="RIDDLE"/>
    <property type="match status" value="1"/>
</dbReference>
<dbReference type="Pfam" id="PF01826">
    <property type="entry name" value="TIL"/>
    <property type="match status" value="3"/>
</dbReference>
<comment type="caution">
    <text evidence="6">The sequence shown here is derived from an EMBL/GenBank/DDBJ whole genome shotgun (WGS) entry which is preliminary data.</text>
</comment>
<evidence type="ECO:0000256" key="1">
    <source>
        <dbReference type="ARBA" id="ARBA00022690"/>
    </source>
</evidence>
<proteinExistence type="predicted"/>
<dbReference type="Proteomes" id="UP000298663">
    <property type="component" value="Unassembled WGS sequence"/>
</dbReference>
<dbReference type="PANTHER" id="PTHR23259:SF82">
    <property type="entry name" value="SERINE PROTEASE INHIBITOR 1 PROTEIN"/>
    <property type="match status" value="1"/>
</dbReference>
<dbReference type="InterPro" id="IPR051368">
    <property type="entry name" value="SerProtInhib-TIL_Domain"/>
</dbReference>
<keyword evidence="2" id="KW-0722">Serine protease inhibitor</keyword>
<evidence type="ECO:0000256" key="4">
    <source>
        <dbReference type="SAM" id="SignalP"/>
    </source>
</evidence>
<dbReference type="InterPro" id="IPR002919">
    <property type="entry name" value="TIL_dom"/>
</dbReference>
<dbReference type="STRING" id="34508.A0A4U5P1G5"/>
<protein>
    <recommendedName>
        <fullName evidence="5">TIL domain-containing protein</fullName>
    </recommendedName>
</protein>